<dbReference type="PANTHER" id="PTHR33751">
    <property type="entry name" value="CBB3-TYPE CYTOCHROME C OXIDASE SUBUNIT FIXP"/>
    <property type="match status" value="1"/>
</dbReference>
<dbReference type="PIRSF" id="PIRSF000005">
    <property type="entry name" value="Cytochrome_c4"/>
    <property type="match status" value="1"/>
</dbReference>
<dbReference type="SUPFAM" id="SSF46626">
    <property type="entry name" value="Cytochrome c"/>
    <property type="match status" value="2"/>
</dbReference>
<keyword evidence="12" id="KW-1185">Reference proteome</keyword>
<keyword evidence="3 8" id="KW-0349">Heme</keyword>
<dbReference type="InterPro" id="IPR050597">
    <property type="entry name" value="Cytochrome_c_Oxidase_Subunit"/>
</dbReference>
<dbReference type="InterPro" id="IPR009056">
    <property type="entry name" value="Cyt_c-like_dom"/>
</dbReference>
<evidence type="ECO:0000256" key="6">
    <source>
        <dbReference type="ARBA" id="ARBA00022982"/>
    </source>
</evidence>
<keyword evidence="2" id="KW-0813">Transport</keyword>
<keyword evidence="7 8" id="KW-0408">Iron</keyword>
<sequence>MAGWLACISAAVLPCLAHADAAAGEAKAQVCVACHGPLGNSTNPDYPILAGQTARYLYLQLKDFKEGRRSDPRMSPVAATLSKEDMQDLAAYFAAQKLVPVPVKADAASIDAGRQKAAQVLCTMCHLGGFLGQNEIPRVAGQHAQYIAKQLQDFRSHTRTNDAGNMASVSRGLSDDDIRNLAAYIANLQ</sequence>
<evidence type="ECO:0000256" key="3">
    <source>
        <dbReference type="ARBA" id="ARBA00022617"/>
    </source>
</evidence>
<feature type="chain" id="PRO_5046645363" evidence="9">
    <location>
        <begin position="20"/>
        <end position="189"/>
    </location>
</feature>
<dbReference type="PROSITE" id="PS51007">
    <property type="entry name" value="CYTC"/>
    <property type="match status" value="1"/>
</dbReference>
<dbReference type="InterPro" id="IPR036909">
    <property type="entry name" value="Cyt_c-like_dom_sf"/>
</dbReference>
<protein>
    <submittedName>
        <fullName evidence="11">C-type cytochrome</fullName>
    </submittedName>
</protein>
<accession>A0ABZ0WU18</accession>
<evidence type="ECO:0000256" key="7">
    <source>
        <dbReference type="ARBA" id="ARBA00023004"/>
    </source>
</evidence>
<dbReference type="Pfam" id="PF00034">
    <property type="entry name" value="Cytochrom_C"/>
    <property type="match status" value="2"/>
</dbReference>
<feature type="signal peptide" evidence="9">
    <location>
        <begin position="1"/>
        <end position="19"/>
    </location>
</feature>
<dbReference type="Gene3D" id="1.10.760.10">
    <property type="entry name" value="Cytochrome c-like domain"/>
    <property type="match status" value="2"/>
</dbReference>
<keyword evidence="9" id="KW-0732">Signal</keyword>
<name>A0ABZ0WU18_9BURK</name>
<comment type="subcellular location">
    <subcellularLocation>
        <location evidence="1">Periplasm</location>
    </subcellularLocation>
</comment>
<feature type="domain" description="Cytochrome c" evidence="10">
    <location>
        <begin position="19"/>
        <end position="189"/>
    </location>
</feature>
<organism evidence="11 12">
    <name type="scientific">Paraburkholderia kururiensis</name>
    <dbReference type="NCBI Taxonomy" id="984307"/>
    <lineage>
        <taxon>Bacteria</taxon>
        <taxon>Pseudomonadati</taxon>
        <taxon>Pseudomonadota</taxon>
        <taxon>Betaproteobacteria</taxon>
        <taxon>Burkholderiales</taxon>
        <taxon>Burkholderiaceae</taxon>
        <taxon>Paraburkholderia</taxon>
    </lineage>
</organism>
<evidence type="ECO:0000256" key="1">
    <source>
        <dbReference type="ARBA" id="ARBA00004418"/>
    </source>
</evidence>
<evidence type="ECO:0000313" key="11">
    <source>
        <dbReference type="EMBL" id="WQD80900.1"/>
    </source>
</evidence>
<evidence type="ECO:0000256" key="4">
    <source>
        <dbReference type="ARBA" id="ARBA00022723"/>
    </source>
</evidence>
<evidence type="ECO:0000256" key="8">
    <source>
        <dbReference type="PROSITE-ProRule" id="PRU00433"/>
    </source>
</evidence>
<reference evidence="11 12" key="1">
    <citation type="submission" date="2023-12" db="EMBL/GenBank/DDBJ databases">
        <title>Genome sequencing and assembly of bacterial species from a model synthetic community.</title>
        <authorList>
            <person name="Hogle S.L."/>
        </authorList>
    </citation>
    <scope>NUCLEOTIDE SEQUENCE [LARGE SCALE GENOMIC DNA]</scope>
    <source>
        <strain evidence="11 12">HAMBI 2494</strain>
    </source>
</reference>
<dbReference type="PANTHER" id="PTHR33751:SF9">
    <property type="entry name" value="CYTOCHROME C4"/>
    <property type="match status" value="1"/>
</dbReference>
<evidence type="ECO:0000256" key="5">
    <source>
        <dbReference type="ARBA" id="ARBA00022764"/>
    </source>
</evidence>
<evidence type="ECO:0000256" key="9">
    <source>
        <dbReference type="SAM" id="SignalP"/>
    </source>
</evidence>
<proteinExistence type="predicted"/>
<evidence type="ECO:0000256" key="2">
    <source>
        <dbReference type="ARBA" id="ARBA00022448"/>
    </source>
</evidence>
<keyword evidence="4 8" id="KW-0479">Metal-binding</keyword>
<dbReference type="InterPro" id="IPR024167">
    <property type="entry name" value="Cytochrome_c4-like"/>
</dbReference>
<dbReference type="EMBL" id="CP139965">
    <property type="protein sequence ID" value="WQD80900.1"/>
    <property type="molecule type" value="Genomic_DNA"/>
</dbReference>
<evidence type="ECO:0000259" key="10">
    <source>
        <dbReference type="PROSITE" id="PS51007"/>
    </source>
</evidence>
<keyword evidence="5" id="KW-0574">Periplasm</keyword>
<evidence type="ECO:0000313" key="12">
    <source>
        <dbReference type="Proteomes" id="UP001325479"/>
    </source>
</evidence>
<dbReference type="Proteomes" id="UP001325479">
    <property type="component" value="Chromosome"/>
</dbReference>
<gene>
    <name evidence="11" type="ORF">U0042_06775</name>
</gene>
<keyword evidence="6" id="KW-0249">Electron transport</keyword>